<evidence type="ECO:0008006" key="3">
    <source>
        <dbReference type="Google" id="ProtNLM"/>
    </source>
</evidence>
<organism evidence="1 2">
    <name type="scientific">Cellulomonas uda</name>
    <dbReference type="NCBI Taxonomy" id="1714"/>
    <lineage>
        <taxon>Bacteria</taxon>
        <taxon>Bacillati</taxon>
        <taxon>Actinomycetota</taxon>
        <taxon>Actinomycetes</taxon>
        <taxon>Micrococcales</taxon>
        <taxon>Cellulomonadaceae</taxon>
        <taxon>Cellulomonas</taxon>
    </lineage>
</organism>
<reference evidence="1 2" key="1">
    <citation type="submission" date="2019-06" db="EMBL/GenBank/DDBJ databases">
        <title>Whole genome shotgun sequence of Cellulomonas uda NBRC 3747.</title>
        <authorList>
            <person name="Hosoyama A."/>
            <person name="Uohara A."/>
            <person name="Ohji S."/>
            <person name="Ichikawa N."/>
        </authorList>
    </citation>
    <scope>NUCLEOTIDE SEQUENCE [LARGE SCALE GENOMIC DNA]</scope>
    <source>
        <strain evidence="1 2">NBRC 3747</strain>
    </source>
</reference>
<accession>A0A4Y3K5I9</accession>
<protein>
    <recommendedName>
        <fullName evidence="3">Peptidase inhibitor family I36</fullName>
    </recommendedName>
</protein>
<proteinExistence type="predicted"/>
<dbReference type="AlphaFoldDB" id="A0A4Y3K5I9"/>
<dbReference type="Proteomes" id="UP000315842">
    <property type="component" value="Unassembled WGS sequence"/>
</dbReference>
<evidence type="ECO:0000313" key="1">
    <source>
        <dbReference type="EMBL" id="GEA79759.1"/>
    </source>
</evidence>
<sequence length="116" mass="13177">MPALALADSGDGKTACNVGEICFARDDATVRYQKHFWYGASHDNYYFWDTVENDPDGSELKNNADQVRNRDRTCDVKVIDDRGLLPDDVQTIPNNGVWTPLKDSVDNENDRHERVC</sequence>
<dbReference type="EMBL" id="BJLP01000002">
    <property type="protein sequence ID" value="GEA79759.1"/>
    <property type="molecule type" value="Genomic_DNA"/>
</dbReference>
<gene>
    <name evidence="1" type="ORF">CUD01_02030</name>
</gene>
<evidence type="ECO:0000313" key="2">
    <source>
        <dbReference type="Proteomes" id="UP000315842"/>
    </source>
</evidence>
<keyword evidence="2" id="KW-1185">Reference proteome</keyword>
<name>A0A4Y3K5I9_CELUD</name>
<comment type="caution">
    <text evidence="1">The sequence shown here is derived from an EMBL/GenBank/DDBJ whole genome shotgun (WGS) entry which is preliminary data.</text>
</comment>